<dbReference type="AlphaFoldDB" id="Q0RZD7"/>
<keyword evidence="2" id="KW-0614">Plasmid</keyword>
<proteinExistence type="predicted"/>
<evidence type="ECO:0000313" key="2">
    <source>
        <dbReference type="EMBL" id="ABG99349.1"/>
    </source>
</evidence>
<dbReference type="Proteomes" id="UP000008710">
    <property type="component" value="Plasmid pRHL1"/>
</dbReference>
<geneLocation type="plasmid" evidence="2 3">
    <name>pRHL1</name>
</geneLocation>
<feature type="compositionally biased region" description="Polar residues" evidence="1">
    <location>
        <begin position="103"/>
        <end position="115"/>
    </location>
</feature>
<dbReference type="KEGG" id="rha:RHA1_ro08305"/>
<dbReference type="EMBL" id="CP000432">
    <property type="protein sequence ID" value="ABG99349.1"/>
    <property type="molecule type" value="Genomic_DNA"/>
</dbReference>
<organism evidence="2 3">
    <name type="scientific">Rhodococcus jostii (strain RHA1)</name>
    <dbReference type="NCBI Taxonomy" id="101510"/>
    <lineage>
        <taxon>Bacteria</taxon>
        <taxon>Bacillati</taxon>
        <taxon>Actinomycetota</taxon>
        <taxon>Actinomycetes</taxon>
        <taxon>Mycobacteriales</taxon>
        <taxon>Nocardiaceae</taxon>
        <taxon>Rhodococcus</taxon>
    </lineage>
</organism>
<feature type="region of interest" description="Disordered" evidence="1">
    <location>
        <begin position="96"/>
        <end position="115"/>
    </location>
</feature>
<evidence type="ECO:0000313" key="3">
    <source>
        <dbReference type="Proteomes" id="UP000008710"/>
    </source>
</evidence>
<evidence type="ECO:0000256" key="1">
    <source>
        <dbReference type="SAM" id="MobiDB-lite"/>
    </source>
</evidence>
<dbReference type="HOGENOM" id="CLU_1936468_0_0_11"/>
<sequence>MAQAHCLDARSPSDEFTSCPRQPHLQCGVGTTSSTPTPDAVAMPDQHATSHHRLTCPVAGLQLPAHTRLIPNPAPNHCAIATIARCMEDKWRRHLAPNRGRNDQTGSGTVDANTASLPLIRGGGWFSLSS</sequence>
<accession>Q0RZD7</accession>
<gene>
    <name evidence="2" type="ordered locus">RHA1_ro08305</name>
</gene>
<reference evidence="3" key="1">
    <citation type="journal article" date="2006" name="Proc. Natl. Acad. Sci. U.S.A.">
        <title>The complete genome of Rhodococcus sp. RHA1 provides insights into a catabolic powerhouse.</title>
        <authorList>
            <person name="McLeod M.P."/>
            <person name="Warren R.L."/>
            <person name="Hsiao W.W.L."/>
            <person name="Araki N."/>
            <person name="Myhre M."/>
            <person name="Fernandes C."/>
            <person name="Miyazawa D."/>
            <person name="Wong W."/>
            <person name="Lillquist A.L."/>
            <person name="Wang D."/>
            <person name="Dosanjh M."/>
            <person name="Hara H."/>
            <person name="Petrescu A."/>
            <person name="Morin R.D."/>
            <person name="Yang G."/>
            <person name="Stott J.M."/>
            <person name="Schein J.E."/>
            <person name="Shin H."/>
            <person name="Smailus D."/>
            <person name="Siddiqui A.S."/>
            <person name="Marra M.A."/>
            <person name="Jones S.J.M."/>
            <person name="Holt R."/>
            <person name="Brinkman F.S.L."/>
            <person name="Miyauchi K."/>
            <person name="Fukuda M."/>
            <person name="Davies J.E."/>
            <person name="Mohn W.W."/>
            <person name="Eltis L.D."/>
        </authorList>
    </citation>
    <scope>NUCLEOTIDE SEQUENCE [LARGE SCALE GENOMIC DNA]</scope>
    <source>
        <strain evidence="3">RHA1</strain>
    </source>
</reference>
<feature type="region of interest" description="Disordered" evidence="1">
    <location>
        <begin position="1"/>
        <end position="50"/>
    </location>
</feature>
<name>Q0RZD7_RHOJR</name>
<protein>
    <submittedName>
        <fullName evidence="2">Uncharacterized protein</fullName>
    </submittedName>
</protein>